<dbReference type="AlphaFoldDB" id="A0A520X680"/>
<organism evidence="1 2">
    <name type="scientific">Candidatus Acidulodesulfobacterium acidiphilum</name>
    <dbReference type="NCBI Taxonomy" id="2597224"/>
    <lineage>
        <taxon>Bacteria</taxon>
        <taxon>Deltaproteobacteria</taxon>
        <taxon>Candidatus Acidulodesulfobacterales</taxon>
        <taxon>Candidatus Acidulodesulfobacterium</taxon>
    </lineage>
</organism>
<sequence length="66" mass="7524">MAPARRRGGEDGYYIADVPELHGCHTQAKSIDKLRDRIKEAIELYLEEKSYGYPAVNFIDVQKIAI</sequence>
<protein>
    <submittedName>
        <fullName evidence="1">Type II toxin-antitoxin system HicB family antitoxin</fullName>
    </submittedName>
</protein>
<dbReference type="Proteomes" id="UP000322454">
    <property type="component" value="Unassembled WGS sequence"/>
</dbReference>
<dbReference type="PANTHER" id="PTHR34504:SF2">
    <property type="entry name" value="UPF0150 PROTEIN SSL0259"/>
    <property type="match status" value="1"/>
</dbReference>
<evidence type="ECO:0000313" key="1">
    <source>
        <dbReference type="EMBL" id="RZV36638.1"/>
    </source>
</evidence>
<proteinExistence type="predicted"/>
<comment type="caution">
    <text evidence="1">The sequence shown here is derived from an EMBL/GenBank/DDBJ whole genome shotgun (WGS) entry which is preliminary data.</text>
</comment>
<dbReference type="InterPro" id="IPR035069">
    <property type="entry name" value="TTHA1013/TTHA0281-like"/>
</dbReference>
<dbReference type="Gene3D" id="3.30.160.250">
    <property type="match status" value="1"/>
</dbReference>
<name>A0A520X680_9DELT</name>
<accession>A0A520X680</accession>
<evidence type="ECO:0000313" key="2">
    <source>
        <dbReference type="Proteomes" id="UP000322454"/>
    </source>
</evidence>
<dbReference type="PANTHER" id="PTHR34504">
    <property type="entry name" value="ANTITOXIN HICB"/>
    <property type="match status" value="1"/>
</dbReference>
<gene>
    <name evidence="1" type="ORF">EVJ48_10205</name>
</gene>
<dbReference type="InterPro" id="IPR051404">
    <property type="entry name" value="TA_system_antitoxin"/>
</dbReference>
<dbReference type="EMBL" id="SHMQ01000059">
    <property type="protein sequence ID" value="RZV36638.1"/>
    <property type="molecule type" value="Genomic_DNA"/>
</dbReference>
<dbReference type="SUPFAM" id="SSF143100">
    <property type="entry name" value="TTHA1013/TTHA0281-like"/>
    <property type="match status" value="1"/>
</dbReference>
<reference evidence="1 2" key="1">
    <citation type="submission" date="2019-01" db="EMBL/GenBank/DDBJ databases">
        <title>Insights into ecological role of a new deltaproteobacterial order Candidatus Sinidesulfobacterales (Sva0485) by metagenomics and metatranscriptomics.</title>
        <authorList>
            <person name="Tan S."/>
            <person name="Liu J."/>
            <person name="Fang Y."/>
            <person name="Hedlund B."/>
            <person name="Lian Z.-H."/>
            <person name="Huang L.-Y."/>
            <person name="Li J.-T."/>
            <person name="Huang L.-N."/>
            <person name="Li W.-J."/>
            <person name="Jiang H.-C."/>
            <person name="Dong H.-L."/>
            <person name="Shu W.-S."/>
        </authorList>
    </citation>
    <scope>NUCLEOTIDE SEQUENCE [LARGE SCALE GENOMIC DNA]</scope>
    <source>
        <strain evidence="1">AP4</strain>
    </source>
</reference>